<dbReference type="Pfam" id="PF00226">
    <property type="entry name" value="DnaJ"/>
    <property type="match status" value="1"/>
</dbReference>
<dbReference type="AlphaFoldDB" id="A0AAW2FA43"/>
<organism evidence="9 10">
    <name type="scientific">Cardiocondyla obscurior</name>
    <dbReference type="NCBI Taxonomy" id="286306"/>
    <lineage>
        <taxon>Eukaryota</taxon>
        <taxon>Metazoa</taxon>
        <taxon>Ecdysozoa</taxon>
        <taxon>Arthropoda</taxon>
        <taxon>Hexapoda</taxon>
        <taxon>Insecta</taxon>
        <taxon>Pterygota</taxon>
        <taxon>Neoptera</taxon>
        <taxon>Endopterygota</taxon>
        <taxon>Hymenoptera</taxon>
        <taxon>Apocrita</taxon>
        <taxon>Aculeata</taxon>
        <taxon>Formicoidea</taxon>
        <taxon>Formicidae</taxon>
        <taxon>Myrmicinae</taxon>
        <taxon>Cardiocondyla</taxon>
    </lineage>
</organism>
<dbReference type="PANTHER" id="PTHR44340:SF1">
    <property type="entry name" value="DNAJ HOMOLOG SUBFAMILY C MEMBER 10"/>
    <property type="match status" value="1"/>
</dbReference>
<dbReference type="PRINTS" id="PR00625">
    <property type="entry name" value="JDOMAIN"/>
</dbReference>
<evidence type="ECO:0000259" key="7">
    <source>
        <dbReference type="PROSITE" id="PS50076"/>
    </source>
</evidence>
<dbReference type="PANTHER" id="PTHR44340">
    <property type="entry name" value="DNAJ HOMOLOG SUBFAMILY C MEMBER 10"/>
    <property type="match status" value="1"/>
</dbReference>
<dbReference type="GO" id="GO:0051787">
    <property type="term" value="F:misfolded protein binding"/>
    <property type="evidence" value="ECO:0007669"/>
    <property type="project" value="TreeGrafter"/>
</dbReference>
<dbReference type="Proteomes" id="UP001430953">
    <property type="component" value="Unassembled WGS sequence"/>
</dbReference>
<dbReference type="InterPro" id="IPR036249">
    <property type="entry name" value="Thioredoxin-like_sf"/>
</dbReference>
<dbReference type="PROSITE" id="PS51352">
    <property type="entry name" value="THIOREDOXIN_2"/>
    <property type="match status" value="2"/>
</dbReference>
<comment type="function">
    <text evidence="5">Plays an important role in regulating the size of autophagosomes during the formation process.</text>
</comment>
<dbReference type="GO" id="GO:0036498">
    <property type="term" value="P:IRE1-mediated unfolded protein response"/>
    <property type="evidence" value="ECO:0007669"/>
    <property type="project" value="TreeGrafter"/>
</dbReference>
<evidence type="ECO:0000259" key="8">
    <source>
        <dbReference type="PROSITE" id="PS51352"/>
    </source>
</evidence>
<evidence type="ECO:0000256" key="5">
    <source>
        <dbReference type="ARBA" id="ARBA00035002"/>
    </source>
</evidence>
<comment type="subcellular location">
    <subcellularLocation>
        <location evidence="1">Endoplasmic reticulum membrane</location>
        <topology evidence="1">Single-pass type IV membrane protein</topology>
    </subcellularLocation>
</comment>
<dbReference type="InterPro" id="IPR013766">
    <property type="entry name" value="Thioredoxin_domain"/>
</dbReference>
<feature type="domain" description="J" evidence="7">
    <location>
        <begin position="27"/>
        <end position="91"/>
    </location>
</feature>
<evidence type="ECO:0000256" key="1">
    <source>
        <dbReference type="ARBA" id="ARBA00004163"/>
    </source>
</evidence>
<proteinExistence type="predicted"/>
<feature type="domain" description="Thioredoxin" evidence="8">
    <location>
        <begin position="554"/>
        <end position="689"/>
    </location>
</feature>
<dbReference type="GO" id="GO:0016671">
    <property type="term" value="F:oxidoreductase activity, acting on a sulfur group of donors, disulfide as acceptor"/>
    <property type="evidence" value="ECO:0007669"/>
    <property type="project" value="TreeGrafter"/>
</dbReference>
<dbReference type="SMART" id="SM00271">
    <property type="entry name" value="DnaJ"/>
    <property type="match status" value="1"/>
</dbReference>
<keyword evidence="4" id="KW-0072">Autophagy</keyword>
<dbReference type="SUPFAM" id="SSF52833">
    <property type="entry name" value="Thioredoxin-like"/>
    <property type="match status" value="5"/>
</dbReference>
<evidence type="ECO:0000256" key="4">
    <source>
        <dbReference type="ARBA" id="ARBA00023006"/>
    </source>
</evidence>
<evidence type="ECO:0000313" key="9">
    <source>
        <dbReference type="EMBL" id="KAL0112368.1"/>
    </source>
</evidence>
<dbReference type="InterPro" id="IPR052460">
    <property type="entry name" value="ER_disulfide_reductase"/>
</dbReference>
<evidence type="ECO:0000256" key="3">
    <source>
        <dbReference type="ARBA" id="ARBA00020921"/>
    </source>
</evidence>
<dbReference type="InterPro" id="IPR001623">
    <property type="entry name" value="DnaJ_domain"/>
</dbReference>
<dbReference type="GO" id="GO:0005788">
    <property type="term" value="C:endoplasmic reticulum lumen"/>
    <property type="evidence" value="ECO:0007669"/>
    <property type="project" value="TreeGrafter"/>
</dbReference>
<dbReference type="GO" id="GO:0006914">
    <property type="term" value="P:autophagy"/>
    <property type="evidence" value="ECO:0007669"/>
    <property type="project" value="UniProtKB-KW"/>
</dbReference>
<dbReference type="Gene3D" id="3.40.30.10">
    <property type="entry name" value="Glutaredoxin"/>
    <property type="match status" value="5"/>
</dbReference>
<dbReference type="CDD" id="cd06257">
    <property type="entry name" value="DnaJ"/>
    <property type="match status" value="1"/>
</dbReference>
<keyword evidence="10" id="KW-1185">Reference proteome</keyword>
<dbReference type="GO" id="GO:0015035">
    <property type="term" value="F:protein-disulfide reductase activity"/>
    <property type="evidence" value="ECO:0007669"/>
    <property type="project" value="TreeGrafter"/>
</dbReference>
<sequence length="780" mass="90984">MQRYDFIEMYKIIIILFVITFLTQAEDYYEILGISKTADQDEIRKAFKKLAIIYHPDKSNDPNAHVKFVQLTVAYETLKNSDLRKKYDLYGEDGFNDFNKGAYHSWSYHQQSLYDDNDHVINLDTNDYYESVINPDISWFVNFYSPMCSHCHDLAPAWKEVATLLRGIVKIAAVNCEFNRDLCYKVGIHSYPTLLYFQKNSHQTVYYNGKRTQEALMHFVFNKLNVYVPEINKSQWNLFLRGNNIDQRPMLIFTCGNEQNCFTLNERLIVAATFDTLIDVIMFTCKDDHCHDKMSHNTHAVYLPVYNASLWEPIFLDNLPDINTLTEKLSNQILSSIQELSDDDFERIRKTKSKAAWLVYFYTNDIETSKDLNLQHVNFQIKKLSIKDINLGKINCGRKGQLCSKWGVTDYPKWGMVKRSGAFELHHGRNIDTDIIKFMKLSVKAINVWALSAEEALSILQRNNGNEVWFLDWFTTWCPPCIKFLTELRWASLNFDASIVRFGTIDCTIHHTLCNQYNIQYYPTAMLINGSDTYHYMFSKTAANVIQFINEKRNPSVMKLTSKNLHRTLGKKKGEVIWIVYYFAPWCEPCQKLEPEWMAVTKSLSSLSFVNVATADCTTEESLCRSQKVHSYPSIRVYPLGSKDLNTFTLYNGQRSSLSILTWITTFFPKKVHDLDSFDYQKLLNSKNVWIVDFYLPQCYHCIKMKPEFAVASQLLEKVNFGRIDCSIYAHECAHIRLFPTLILYNSRHNIQHKITARTAEAIKDEILKIINSHTKHDEL</sequence>
<dbReference type="Pfam" id="PF00085">
    <property type="entry name" value="Thioredoxin"/>
    <property type="match status" value="4"/>
</dbReference>
<dbReference type="Gene3D" id="1.10.287.110">
    <property type="entry name" value="DnaJ domain"/>
    <property type="match status" value="1"/>
</dbReference>
<dbReference type="InterPro" id="IPR017937">
    <property type="entry name" value="Thioredoxin_CS"/>
</dbReference>
<dbReference type="PROSITE" id="PS00636">
    <property type="entry name" value="DNAJ_1"/>
    <property type="match status" value="1"/>
</dbReference>
<name>A0AAW2FA43_9HYME</name>
<dbReference type="PROSITE" id="PS50076">
    <property type="entry name" value="DNAJ_2"/>
    <property type="match status" value="1"/>
</dbReference>
<evidence type="ECO:0000256" key="6">
    <source>
        <dbReference type="ARBA" id="ARBA00035043"/>
    </source>
</evidence>
<comment type="caution">
    <text evidence="9">The sequence shown here is derived from an EMBL/GenBank/DDBJ whole genome shotgun (WGS) entry which is preliminary data.</text>
</comment>
<dbReference type="InterPro" id="IPR036869">
    <property type="entry name" value="J_dom_sf"/>
</dbReference>
<gene>
    <name evidence="9" type="ORF">PUN28_012002</name>
</gene>
<evidence type="ECO:0000313" key="10">
    <source>
        <dbReference type="Proteomes" id="UP001430953"/>
    </source>
</evidence>
<dbReference type="GO" id="GO:0005789">
    <property type="term" value="C:endoplasmic reticulum membrane"/>
    <property type="evidence" value="ECO:0007669"/>
    <property type="project" value="UniProtKB-SubCell"/>
</dbReference>
<evidence type="ECO:0000256" key="2">
    <source>
        <dbReference type="ARBA" id="ARBA00020920"/>
    </source>
</evidence>
<protein>
    <recommendedName>
        <fullName evidence="2">DnaJ homolog subfamily C member 10</fullName>
    </recommendedName>
    <alternativeName>
        <fullName evidence="3">DnaJ homolog subfamily C member 16</fullName>
    </alternativeName>
    <alternativeName>
        <fullName evidence="6">Endoplasmic reticulum DNA J domain-containing protein 8</fullName>
    </alternativeName>
</protein>
<feature type="domain" description="Thioredoxin" evidence="8">
    <location>
        <begin position="102"/>
        <end position="225"/>
    </location>
</feature>
<dbReference type="EMBL" id="JADYXP020000012">
    <property type="protein sequence ID" value="KAL0112368.1"/>
    <property type="molecule type" value="Genomic_DNA"/>
</dbReference>
<dbReference type="SUPFAM" id="SSF46565">
    <property type="entry name" value="Chaperone J-domain"/>
    <property type="match status" value="1"/>
</dbReference>
<dbReference type="InterPro" id="IPR018253">
    <property type="entry name" value="DnaJ_domain_CS"/>
</dbReference>
<reference evidence="9 10" key="1">
    <citation type="submission" date="2023-03" db="EMBL/GenBank/DDBJ databases">
        <title>High recombination rates correlate with genetic variation in Cardiocondyla obscurior ants.</title>
        <authorList>
            <person name="Errbii M."/>
        </authorList>
    </citation>
    <scope>NUCLEOTIDE SEQUENCE [LARGE SCALE GENOMIC DNA]</scope>
    <source>
        <strain evidence="9">Alpha-2009</strain>
        <tissue evidence="9">Whole body</tissue>
    </source>
</reference>
<accession>A0AAW2FA43</accession>
<dbReference type="PROSITE" id="PS00194">
    <property type="entry name" value="THIOREDOXIN_1"/>
    <property type="match status" value="1"/>
</dbReference>